<dbReference type="OrthoDB" id="882993at2"/>
<comment type="caution">
    <text evidence="1">The sequence shown here is derived from an EMBL/GenBank/DDBJ whole genome shotgun (WGS) entry which is preliminary data.</text>
</comment>
<dbReference type="RefSeq" id="WP_009186121.1">
    <property type="nucleotide sequence ID" value="NZ_AMGM01000059.1"/>
</dbReference>
<evidence type="ECO:0000313" key="1">
    <source>
        <dbReference type="EMBL" id="EKB48286.1"/>
    </source>
</evidence>
<dbReference type="AlphaFoldDB" id="K1L0K6"/>
<reference evidence="1 2" key="1">
    <citation type="journal article" date="2012" name="J. Bacteriol.">
        <title>Draft Genome Sequence of Cecembia lonarensis Strain LW9T, Isolated from Lonar Lake, a Haloalkaline Lake in India.</title>
        <authorList>
            <person name="Shivaji S."/>
            <person name="Ara S."/>
            <person name="Singh A."/>
            <person name="Pinnaka A.K."/>
        </authorList>
    </citation>
    <scope>NUCLEOTIDE SEQUENCE [LARGE SCALE GENOMIC DNA]</scope>
    <source>
        <strain evidence="1 2">LW9</strain>
    </source>
</reference>
<proteinExistence type="predicted"/>
<organism evidence="1 2">
    <name type="scientific">Cecembia lonarensis (strain CCUG 58316 / KCTC 22772 / LW9)</name>
    <dbReference type="NCBI Taxonomy" id="1225176"/>
    <lineage>
        <taxon>Bacteria</taxon>
        <taxon>Pseudomonadati</taxon>
        <taxon>Bacteroidota</taxon>
        <taxon>Cytophagia</taxon>
        <taxon>Cytophagales</taxon>
        <taxon>Cyclobacteriaceae</taxon>
        <taxon>Cecembia</taxon>
    </lineage>
</organism>
<dbReference type="EMBL" id="AMGM01000059">
    <property type="protein sequence ID" value="EKB48286.1"/>
    <property type="molecule type" value="Genomic_DNA"/>
</dbReference>
<keyword evidence="2" id="KW-1185">Reference proteome</keyword>
<gene>
    <name evidence="1" type="ORF">B879_03102</name>
</gene>
<evidence type="ECO:0000313" key="2">
    <source>
        <dbReference type="Proteomes" id="UP000004478"/>
    </source>
</evidence>
<name>K1L0K6_CECL9</name>
<dbReference type="Proteomes" id="UP000004478">
    <property type="component" value="Unassembled WGS sequence"/>
</dbReference>
<protein>
    <recommendedName>
        <fullName evidence="3">Lipocalin-like domain-containing protein</fullName>
    </recommendedName>
</protein>
<sequence length="165" mass="18948">MALDFKQVVHDEKITAYSVFLLLGFASCNQDDKEPEFSVTGYWTLKQIIPSWPINNYDGEASDFDEKYIFNHDGSFIKFSNQPNGMGRKLDVPVQALGTYELIPASHSNEEWLYELRLDFDTNLEMVANCGELNVEYLFITRANQLVNTSWTACDGPSFVFYKSR</sequence>
<dbReference type="PROSITE" id="PS51257">
    <property type="entry name" value="PROKAR_LIPOPROTEIN"/>
    <property type="match status" value="1"/>
</dbReference>
<evidence type="ECO:0008006" key="3">
    <source>
        <dbReference type="Google" id="ProtNLM"/>
    </source>
</evidence>
<accession>K1L0K6</accession>